<feature type="transmembrane region" description="Helical" evidence="7">
    <location>
        <begin position="249"/>
        <end position="271"/>
    </location>
</feature>
<dbReference type="Gene3D" id="1.10.3720.10">
    <property type="entry name" value="MetI-like"/>
    <property type="match status" value="1"/>
</dbReference>
<evidence type="ECO:0000256" key="6">
    <source>
        <dbReference type="ARBA" id="ARBA00023136"/>
    </source>
</evidence>
<keyword evidence="6 7" id="KW-0472">Membrane</keyword>
<dbReference type="InterPro" id="IPR035906">
    <property type="entry name" value="MetI-like_sf"/>
</dbReference>
<dbReference type="STRING" id="565034.BHWA1_00431"/>
<evidence type="ECO:0000256" key="2">
    <source>
        <dbReference type="ARBA" id="ARBA00022448"/>
    </source>
</evidence>
<gene>
    <name evidence="9" type="ordered locus">BHWA1_00431</name>
</gene>
<dbReference type="AlphaFoldDB" id="A0A3B6VA98"/>
<evidence type="ECO:0000259" key="8">
    <source>
        <dbReference type="PROSITE" id="PS50928"/>
    </source>
</evidence>
<keyword evidence="2 7" id="KW-0813">Transport</keyword>
<keyword evidence="3" id="KW-1003">Cell membrane</keyword>
<dbReference type="KEGG" id="bhy:BHWA1_00431"/>
<accession>A0A3B6VA98</accession>
<dbReference type="Proteomes" id="UP000001803">
    <property type="component" value="Chromosome"/>
</dbReference>
<dbReference type="PROSITE" id="PS50928">
    <property type="entry name" value="ABC_TM1"/>
    <property type="match status" value="1"/>
</dbReference>
<feature type="transmembrane region" description="Helical" evidence="7">
    <location>
        <begin position="128"/>
        <end position="148"/>
    </location>
</feature>
<dbReference type="PANTHER" id="PTHR30151">
    <property type="entry name" value="ALKANE SULFONATE ABC TRANSPORTER-RELATED, MEMBRANE SUBUNIT"/>
    <property type="match status" value="1"/>
</dbReference>
<dbReference type="SUPFAM" id="SSF161098">
    <property type="entry name" value="MetI-like"/>
    <property type="match status" value="1"/>
</dbReference>
<evidence type="ECO:0000313" key="9">
    <source>
        <dbReference type="EMBL" id="ACN82927.1"/>
    </source>
</evidence>
<comment type="similarity">
    <text evidence="7">Belongs to the binding-protein-dependent transport system permease family.</text>
</comment>
<reference evidence="9 10" key="1">
    <citation type="journal article" date="2009" name="PLoS ONE">
        <title>Genome sequence of the pathogenic intestinal spirochete Brachyspira hyodysenteriae reveals adaptations to its lifestyle in the porcine large intestine.</title>
        <authorList>
            <person name="Bellgard M.I."/>
            <person name="Wanchanthuek P."/>
            <person name="La T."/>
            <person name="Ryan K."/>
            <person name="Moolhuijzen P."/>
            <person name="Albertyn Z."/>
            <person name="Shaban B."/>
            <person name="Motro Y."/>
            <person name="Dunn D.S."/>
            <person name="Schibeci D."/>
            <person name="Hunter A."/>
            <person name="Barrero R."/>
            <person name="Phillips N.D."/>
            <person name="Hampson D.J."/>
        </authorList>
    </citation>
    <scope>NUCLEOTIDE SEQUENCE [LARGE SCALE GENOMIC DNA]</scope>
    <source>
        <strain evidence="10">ATCC 49526 / WA1</strain>
    </source>
</reference>
<sequence length="278" mass="30831">MYMEENIENISLKEKEKIVIANKKKEKSKFFIISVISVVVFLIIWQLITDVFKLFPSYSLPSPYTVFKSFIYKLTNKAPDNGTLFQHILASLQVALTGYFLGAAIGIPLGICMAWFKKFNLVATPLFDLIRPIPTIAWIPMMILWFGIGLGAKSAIVFMSAFVPCVINTYSGIKATTQVHLWVAQTFGASRRQMLKEVAIPTALPYIFTGLRVSLGSSWTSLCAAEMLAASRGLGFMIQLNRQLARADLIIVGMLTIGAVGAILSVGLGYLEKKYVKR</sequence>
<evidence type="ECO:0000256" key="4">
    <source>
        <dbReference type="ARBA" id="ARBA00022692"/>
    </source>
</evidence>
<evidence type="ECO:0000256" key="3">
    <source>
        <dbReference type="ARBA" id="ARBA00022475"/>
    </source>
</evidence>
<dbReference type="PANTHER" id="PTHR30151:SF0">
    <property type="entry name" value="ABC TRANSPORTER PERMEASE PROTEIN MJ0413-RELATED"/>
    <property type="match status" value="1"/>
</dbReference>
<dbReference type="CDD" id="cd06261">
    <property type="entry name" value="TM_PBP2"/>
    <property type="match status" value="1"/>
</dbReference>
<evidence type="ECO:0000313" key="10">
    <source>
        <dbReference type="Proteomes" id="UP000001803"/>
    </source>
</evidence>
<comment type="subcellular location">
    <subcellularLocation>
        <location evidence="1 7">Cell membrane</location>
        <topology evidence="1 7">Multi-pass membrane protein</topology>
    </subcellularLocation>
</comment>
<dbReference type="FunFam" id="1.10.3720.10:FF:000003">
    <property type="entry name" value="Aliphatic sulfonate ABC transporter permease"/>
    <property type="match status" value="1"/>
</dbReference>
<keyword evidence="5 7" id="KW-1133">Transmembrane helix</keyword>
<evidence type="ECO:0000256" key="5">
    <source>
        <dbReference type="ARBA" id="ARBA00022989"/>
    </source>
</evidence>
<proteinExistence type="inferred from homology"/>
<evidence type="ECO:0000256" key="1">
    <source>
        <dbReference type="ARBA" id="ARBA00004651"/>
    </source>
</evidence>
<dbReference type="Pfam" id="PF00528">
    <property type="entry name" value="BPD_transp_1"/>
    <property type="match status" value="1"/>
</dbReference>
<dbReference type="GO" id="GO:0005886">
    <property type="term" value="C:plasma membrane"/>
    <property type="evidence" value="ECO:0007669"/>
    <property type="project" value="UniProtKB-SubCell"/>
</dbReference>
<dbReference type="GO" id="GO:0042918">
    <property type="term" value="P:alkanesulfonate transmembrane transport"/>
    <property type="evidence" value="ECO:0007669"/>
    <property type="project" value="UniProtKB-ARBA"/>
</dbReference>
<protein>
    <submittedName>
        <fullName evidence="9">ABC-type nitrate/sulfonate/bicarbonate transport system, permease componen</fullName>
    </submittedName>
</protein>
<keyword evidence="4 7" id="KW-0812">Transmembrane</keyword>
<dbReference type="InterPro" id="IPR000515">
    <property type="entry name" value="MetI-like"/>
</dbReference>
<keyword evidence="10" id="KW-1185">Reference proteome</keyword>
<organism evidence="9 10">
    <name type="scientific">Brachyspira hyodysenteriae (strain ATCC 49526 / WA1)</name>
    <dbReference type="NCBI Taxonomy" id="565034"/>
    <lineage>
        <taxon>Bacteria</taxon>
        <taxon>Pseudomonadati</taxon>
        <taxon>Spirochaetota</taxon>
        <taxon>Spirochaetia</taxon>
        <taxon>Brachyspirales</taxon>
        <taxon>Brachyspiraceae</taxon>
        <taxon>Brachyspira</taxon>
    </lineage>
</organism>
<name>A0A3B6VA98_BRAHW</name>
<feature type="domain" description="ABC transmembrane type-1" evidence="8">
    <location>
        <begin position="88"/>
        <end position="272"/>
    </location>
</feature>
<dbReference type="EMBL" id="CP001357">
    <property type="protein sequence ID" value="ACN82927.1"/>
    <property type="molecule type" value="Genomic_DNA"/>
</dbReference>
<feature type="transmembrane region" description="Helical" evidence="7">
    <location>
        <begin position="94"/>
        <end position="116"/>
    </location>
</feature>
<evidence type="ECO:0000256" key="7">
    <source>
        <dbReference type="RuleBase" id="RU363032"/>
    </source>
</evidence>
<feature type="transmembrane region" description="Helical" evidence="7">
    <location>
        <begin position="30"/>
        <end position="48"/>
    </location>
</feature>